<feature type="region of interest" description="Disordered" evidence="6">
    <location>
        <begin position="357"/>
        <end position="380"/>
    </location>
</feature>
<dbReference type="AlphaFoldDB" id="A0A6P8B956"/>
<dbReference type="GO" id="GO:0006357">
    <property type="term" value="P:regulation of transcription by RNA polymerase II"/>
    <property type="evidence" value="ECO:0007669"/>
    <property type="project" value="TreeGrafter"/>
</dbReference>
<accession>A0A6P8B956</accession>
<reference evidence="8" key="3">
    <citation type="submission" date="2025-08" db="UniProtKB">
        <authorList>
            <consortium name="RefSeq"/>
        </authorList>
    </citation>
    <scope>IDENTIFICATION</scope>
    <source>
        <strain evidence="8">NI907</strain>
    </source>
</reference>
<feature type="compositionally biased region" description="Polar residues" evidence="6">
    <location>
        <begin position="25"/>
        <end position="35"/>
    </location>
</feature>
<dbReference type="PANTHER" id="PTHR13556:SF2">
    <property type="entry name" value="TRANSCRIPTIONAL ADAPTER 3"/>
    <property type="match status" value="1"/>
</dbReference>
<dbReference type="KEGG" id="pgri:PgNI_04260"/>
<evidence type="ECO:0000256" key="5">
    <source>
        <dbReference type="ARBA" id="ARBA00023242"/>
    </source>
</evidence>
<evidence type="ECO:0000256" key="6">
    <source>
        <dbReference type="SAM" id="MobiDB-lite"/>
    </source>
</evidence>
<dbReference type="GO" id="GO:0003713">
    <property type="term" value="F:transcription coactivator activity"/>
    <property type="evidence" value="ECO:0007669"/>
    <property type="project" value="TreeGrafter"/>
</dbReference>
<evidence type="ECO:0000313" key="7">
    <source>
        <dbReference type="Proteomes" id="UP000515153"/>
    </source>
</evidence>
<comment type="similarity">
    <text evidence="2">Belongs to the NGG1 family.</text>
</comment>
<comment type="subcellular location">
    <subcellularLocation>
        <location evidence="1">Nucleus</location>
    </subcellularLocation>
</comment>
<reference evidence="8" key="1">
    <citation type="journal article" date="2019" name="Mol. Biol. Evol.">
        <title>Blast fungal genomes show frequent chromosomal changes, gene gains and losses, and effector gene turnover.</title>
        <authorList>
            <person name="Gomez Luciano L.B."/>
            <person name="Jason Tsai I."/>
            <person name="Chuma I."/>
            <person name="Tosa Y."/>
            <person name="Chen Y.H."/>
            <person name="Li J.Y."/>
            <person name="Li M.Y."/>
            <person name="Jade Lu M.Y."/>
            <person name="Nakayashiki H."/>
            <person name="Li W.H."/>
        </authorList>
    </citation>
    <scope>NUCLEOTIDE SEQUENCE</scope>
    <source>
        <strain evidence="8">NI907</strain>
    </source>
</reference>
<feature type="compositionally biased region" description="Low complexity" evidence="6">
    <location>
        <begin position="183"/>
        <end position="196"/>
    </location>
</feature>
<dbReference type="GO" id="GO:0005634">
    <property type="term" value="C:nucleus"/>
    <property type="evidence" value="ECO:0007669"/>
    <property type="project" value="UniProtKB-SubCell"/>
</dbReference>
<evidence type="ECO:0000256" key="2">
    <source>
        <dbReference type="ARBA" id="ARBA00005330"/>
    </source>
</evidence>
<organism evidence="7 8">
    <name type="scientific">Pyricularia grisea</name>
    <name type="common">Crabgrass-specific blast fungus</name>
    <name type="synonym">Magnaporthe grisea</name>
    <dbReference type="NCBI Taxonomy" id="148305"/>
    <lineage>
        <taxon>Eukaryota</taxon>
        <taxon>Fungi</taxon>
        <taxon>Dikarya</taxon>
        <taxon>Ascomycota</taxon>
        <taxon>Pezizomycotina</taxon>
        <taxon>Sordariomycetes</taxon>
        <taxon>Sordariomycetidae</taxon>
        <taxon>Magnaporthales</taxon>
        <taxon>Pyriculariaceae</taxon>
        <taxon>Pyricularia</taxon>
    </lineage>
</organism>
<evidence type="ECO:0000313" key="8">
    <source>
        <dbReference type="RefSeq" id="XP_030983539.1"/>
    </source>
</evidence>
<protein>
    <submittedName>
        <fullName evidence="8">Uncharacterized protein</fullName>
    </submittedName>
</protein>
<sequence>MPPGGSSQKGTGKKGAGAIARQRSRNTTPSSIPPQTTLPPVETFESEHFELKFDLMRNLTYEDLFEQGASSSAIPDARNLDGISGRLQKLQEITEKRGAGCDRGMRLLAGTRRDRMDERAREEEEERLQREADEDRRATKKRRKDKDSKDKDSLAPQETNVERSSPLRDQNAKARKASREDSASSLSSPREPMSPSAMDLDEKKKTSDEKAGNDEEEEEESSEDEGAPPPRPVPQNQTFGEDPSTFPDPTVYEILPVKPGMSHEEICEIYSVATYPPSDLADLIAGDPPDKDFTNGKVTNQISFSTFSTYIEPYFRPFNEEDLTFLRERGDRSTPFIMPKRGKRHYTEIWAEEDGAMNVDSGPGRDRLPANQPRGNIDQMNDNVAETDKLSVGPLLSRLLCAMRPEGRTQQTEAEKPPQTTFPDPGISLNGDLGGAEEADAFAAGGNFELGPNEELVMVGGPPPAPSNQPLAFPDTQLNASNLFDNLGQGSTPAAGKTLPPATFMAESSTDAWKKASHPKLDYSQVDERLKQELRHIGFLPLPDAATAATNGAGAASGTNGTTNAGVAAGGADPSWTADYDAGFDDEVAARLRLLQSRLREQMLVNGARKARLMELVRERMAHQEYTTILEDLDTQVQQAYLKRTRTMGKGKAKKNRPVAVSAAMARPGIGDHARTLMERRRRWIENIGPIFEDDMISKVPRSSDPGSTIFQDDTMAGLIEAEKDAWDEEADEEE</sequence>
<dbReference type="RefSeq" id="XP_030983539.1">
    <property type="nucleotide sequence ID" value="XM_031124310.1"/>
</dbReference>
<gene>
    <name evidence="8" type="ORF">PgNI_04260</name>
</gene>
<dbReference type="InterPro" id="IPR019340">
    <property type="entry name" value="Histone_AcTrfase_su3"/>
</dbReference>
<feature type="compositionally biased region" description="Low complexity" evidence="6">
    <location>
        <begin position="1"/>
        <end position="10"/>
    </location>
</feature>
<feature type="compositionally biased region" description="Polar residues" evidence="6">
    <location>
        <begin position="408"/>
        <end position="422"/>
    </location>
</feature>
<evidence type="ECO:0000256" key="3">
    <source>
        <dbReference type="ARBA" id="ARBA00023015"/>
    </source>
</evidence>
<dbReference type="Pfam" id="PF10198">
    <property type="entry name" value="Ada3"/>
    <property type="match status" value="1"/>
</dbReference>
<dbReference type="Proteomes" id="UP000515153">
    <property type="component" value="Unplaced"/>
</dbReference>
<feature type="region of interest" description="Disordered" evidence="6">
    <location>
        <begin position="1"/>
        <end position="40"/>
    </location>
</feature>
<proteinExistence type="inferred from homology"/>
<keyword evidence="5" id="KW-0539">Nucleus</keyword>
<feature type="compositionally biased region" description="Acidic residues" evidence="6">
    <location>
        <begin position="214"/>
        <end position="226"/>
    </location>
</feature>
<feature type="compositionally biased region" description="Basic and acidic residues" evidence="6">
    <location>
        <begin position="96"/>
        <end position="137"/>
    </location>
</feature>
<evidence type="ECO:0000256" key="1">
    <source>
        <dbReference type="ARBA" id="ARBA00004123"/>
    </source>
</evidence>
<keyword evidence="7" id="KW-1185">Reference proteome</keyword>
<keyword evidence="4" id="KW-0804">Transcription</keyword>
<feature type="compositionally biased region" description="Basic and acidic residues" evidence="6">
    <location>
        <begin position="200"/>
        <end position="213"/>
    </location>
</feature>
<feature type="region of interest" description="Disordered" evidence="6">
    <location>
        <begin position="96"/>
        <end position="251"/>
    </location>
</feature>
<feature type="region of interest" description="Disordered" evidence="6">
    <location>
        <begin position="407"/>
        <end position="431"/>
    </location>
</feature>
<name>A0A6P8B956_PYRGI</name>
<reference evidence="8" key="2">
    <citation type="submission" date="2019-10" db="EMBL/GenBank/DDBJ databases">
        <authorList>
            <consortium name="NCBI Genome Project"/>
        </authorList>
    </citation>
    <scope>NUCLEOTIDE SEQUENCE</scope>
    <source>
        <strain evidence="8">NI907</strain>
    </source>
</reference>
<dbReference type="PANTHER" id="PTHR13556">
    <property type="entry name" value="TRANSCRIPTIONAL ADAPTER 3-RELATED"/>
    <property type="match status" value="1"/>
</dbReference>
<keyword evidence="3" id="KW-0805">Transcription regulation</keyword>
<dbReference type="GO" id="GO:0000124">
    <property type="term" value="C:SAGA complex"/>
    <property type="evidence" value="ECO:0007669"/>
    <property type="project" value="TreeGrafter"/>
</dbReference>
<dbReference type="GeneID" id="41959219"/>
<evidence type="ECO:0000256" key="4">
    <source>
        <dbReference type="ARBA" id="ARBA00023163"/>
    </source>
</evidence>